<evidence type="ECO:0000313" key="1">
    <source>
        <dbReference type="EMBL" id="CAA73076.1"/>
    </source>
</evidence>
<dbReference type="EMBL" id="Y12471">
    <property type="protein sequence ID" value="CAA73076.1"/>
    <property type="molecule type" value="Genomic_DNA"/>
</dbReference>
<name>Q9ZWV8_9VIRU</name>
<organism evidence="1">
    <name type="scientific">Corynephage phi16</name>
    <dbReference type="NCBI Taxonomy" id="89551"/>
    <lineage>
        <taxon>Viruses</taxon>
    </lineage>
</organism>
<proteinExistence type="predicted"/>
<sequence>MQNLQNRHNRLGLQRCKTPGRGFIVISLKSSAAALKIQSLAKPVTWLDASCRVDHQLH</sequence>
<accession>Q9ZWV8</accession>
<reference evidence="1" key="1">
    <citation type="journal article" date="1999" name="Microbiology (Mosc.)">
        <title>Site-specific integration of corynephage phi16: the construction of an integration vector.</title>
        <authorList>
            <person name="Moreau S."/>
            <person name="Blanco C."/>
            <person name="Trautwetter A."/>
        </authorList>
    </citation>
    <scope>NUCLEOTIDE SEQUENCE</scope>
</reference>
<protein>
    <submittedName>
        <fullName evidence="1">Uncharacterized protein</fullName>
    </submittedName>
</protein>